<proteinExistence type="predicted"/>
<keyword evidence="2" id="KW-1185">Reference proteome</keyword>
<organism evidence="1 2">
    <name type="scientific">Flavilitoribacter nigricans (strain ATCC 23147 / DSM 23189 / NBRC 102662 / NCIMB 1420 / SS-2)</name>
    <name type="common">Lewinella nigricans</name>
    <dbReference type="NCBI Taxonomy" id="1122177"/>
    <lineage>
        <taxon>Bacteria</taxon>
        <taxon>Pseudomonadati</taxon>
        <taxon>Bacteroidota</taxon>
        <taxon>Saprospiria</taxon>
        <taxon>Saprospirales</taxon>
        <taxon>Lewinellaceae</taxon>
        <taxon>Flavilitoribacter</taxon>
    </lineage>
</organism>
<sequence>MFIPPKKYIDELQAQPQAASQVRLRAAHLLIDRETAAVVFGEAGNAYLVYYPDRHTLLLAAGDDEMFKDLHKAKKHLLKSRSAAGDRSVALHEILIDHQIDDRDRDLVYEFQAGLGILRVQL</sequence>
<protein>
    <submittedName>
        <fullName evidence="1">Uncharacterized protein</fullName>
    </submittedName>
</protein>
<comment type="caution">
    <text evidence="1">The sequence shown here is derived from an EMBL/GenBank/DDBJ whole genome shotgun (WGS) entry which is preliminary data.</text>
</comment>
<accession>A0A2D0N6P4</accession>
<dbReference type="RefSeq" id="WP_099152851.1">
    <property type="nucleotide sequence ID" value="NZ_PDUD01000029.1"/>
</dbReference>
<gene>
    <name evidence="1" type="ORF">CRP01_25055</name>
</gene>
<name>A0A2D0N6P4_FLAN2</name>
<evidence type="ECO:0000313" key="1">
    <source>
        <dbReference type="EMBL" id="PHN03819.1"/>
    </source>
</evidence>
<dbReference type="OrthoDB" id="1441187at2"/>
<dbReference type="EMBL" id="PDUD01000029">
    <property type="protein sequence ID" value="PHN03819.1"/>
    <property type="molecule type" value="Genomic_DNA"/>
</dbReference>
<dbReference type="AlphaFoldDB" id="A0A2D0N6P4"/>
<reference evidence="1 2" key="1">
    <citation type="submission" date="2017-10" db="EMBL/GenBank/DDBJ databases">
        <title>The draft genome sequence of Lewinella nigricans NBRC 102662.</title>
        <authorList>
            <person name="Wang K."/>
        </authorList>
    </citation>
    <scope>NUCLEOTIDE SEQUENCE [LARGE SCALE GENOMIC DNA]</scope>
    <source>
        <strain evidence="1 2">NBRC 102662</strain>
    </source>
</reference>
<evidence type="ECO:0000313" key="2">
    <source>
        <dbReference type="Proteomes" id="UP000223913"/>
    </source>
</evidence>
<dbReference type="Proteomes" id="UP000223913">
    <property type="component" value="Unassembled WGS sequence"/>
</dbReference>